<reference evidence="1 2" key="2">
    <citation type="submission" date="2024-08" db="EMBL/GenBank/DDBJ databases">
        <title>Phylogenomic analyses of a clade within the roseobacter group suggest taxonomic reassignments of species of the genera Aestuariivita, Citreicella, Loktanella, Nautella, Pelagibaca, Ruegeria, Thalassobius, Thiobacimonas and Tropicibacter, and the proposal o.</title>
        <authorList>
            <person name="Jeon C.O."/>
        </authorList>
    </citation>
    <scope>NUCLEOTIDE SEQUENCE [LARGE SCALE GENOMIC DNA]</scope>
    <source>
        <strain evidence="1 2">SS1-5</strain>
    </source>
</reference>
<dbReference type="NCBIfam" id="TIGR03373">
    <property type="entry name" value="VI_minor_4"/>
    <property type="match status" value="1"/>
</dbReference>
<dbReference type="RefSeq" id="WP_342077305.1">
    <property type="nucleotide sequence ID" value="NZ_CP151767.2"/>
</dbReference>
<dbReference type="InterPro" id="IPR017748">
    <property type="entry name" value="TagF"/>
</dbReference>
<reference evidence="2" key="1">
    <citation type="submission" date="2024-04" db="EMBL/GenBank/DDBJ databases">
        <title>Phylogenomic analyses of a clade within the roseobacter group suggest taxonomic reassignments of species of the genera Aestuariivita, Citreicella, Loktanella, Nautella, Pelagibaca, Ruegeria, Thalassobius, Thiobacimonas and Tropicibacter, and the proposal o.</title>
        <authorList>
            <person name="Jeon C.O."/>
        </authorList>
    </citation>
    <scope>NUCLEOTIDE SEQUENCE [LARGE SCALE GENOMIC DNA]</scope>
    <source>
        <strain evidence="2">SS1-5</strain>
    </source>
</reference>
<dbReference type="KEGG" id="yrh:AABB31_03440"/>
<dbReference type="AlphaFoldDB" id="A0AAN0NJ95"/>
<name>A0AAN0NJ95_9RHOB</name>
<proteinExistence type="predicted"/>
<organism evidence="1 2">
    <name type="scientific">Yoonia rhodophyticola</name>
    <dbReference type="NCBI Taxonomy" id="3137370"/>
    <lineage>
        <taxon>Bacteria</taxon>
        <taxon>Pseudomonadati</taxon>
        <taxon>Pseudomonadota</taxon>
        <taxon>Alphaproteobacteria</taxon>
        <taxon>Rhodobacterales</taxon>
        <taxon>Paracoccaceae</taxon>
        <taxon>Yoonia</taxon>
    </lineage>
</organism>
<evidence type="ECO:0000313" key="1">
    <source>
        <dbReference type="EMBL" id="WZU68011.1"/>
    </source>
</evidence>
<dbReference type="EMBL" id="CP151767">
    <property type="protein sequence ID" value="WZU68011.1"/>
    <property type="molecule type" value="Genomic_DNA"/>
</dbReference>
<evidence type="ECO:0000313" key="2">
    <source>
        <dbReference type="Proteomes" id="UP001470809"/>
    </source>
</evidence>
<protein>
    <submittedName>
        <fullName evidence="1">Type VI secretion system-associated protein TagF</fullName>
    </submittedName>
</protein>
<sequence>MSEAPAVHIGFYGKHPGYGDFVSAGLSKGLADRLEYWLNLILPDLRDGVADAWEAHYDAAPDMRIWIGPALTPDGTGFCGTMTANRDKVGRRFPLLSGMEGADIAPPSVDPDQSHYEAIEAFWKDYHRDGEDAKGMAALLAQAMDAGLNAATPLPATDFWAARPDGDVKRLWQDVATADQARAQASRTYLWRAGPDGSALYVTDGLPGAAVFAWMMGAEYTPPQGAVA</sequence>
<dbReference type="Proteomes" id="UP001470809">
    <property type="component" value="Chromosome"/>
</dbReference>
<keyword evidence="2" id="KW-1185">Reference proteome</keyword>
<dbReference type="Gene3D" id="3.40.1730.10">
    <property type="entry name" value="pa0076 domain"/>
    <property type="match status" value="1"/>
</dbReference>
<dbReference type="Pfam" id="PF09867">
    <property type="entry name" value="TagF_N"/>
    <property type="match status" value="1"/>
</dbReference>
<accession>A0AAN0NJ95</accession>
<dbReference type="InterPro" id="IPR038225">
    <property type="entry name" value="TagF_sf"/>
</dbReference>
<gene>
    <name evidence="1" type="primary">tagF</name>
    <name evidence="1" type="ORF">AABB31_03440</name>
</gene>